<evidence type="ECO:0000313" key="2">
    <source>
        <dbReference type="Proteomes" id="UP000004810"/>
    </source>
</evidence>
<comment type="caution">
    <text evidence="1">The sequence shown here is derived from an EMBL/GenBank/DDBJ whole genome shotgun (WGS) entry which is preliminary data.</text>
</comment>
<reference evidence="2" key="1">
    <citation type="submission" date="2012-08" db="EMBL/GenBank/DDBJ databases">
        <title>The Genome Sequence of Wuchereria bancrofti.</title>
        <authorList>
            <person name="Nutman T.B."/>
            <person name="Fink D.L."/>
            <person name="Russ C."/>
            <person name="Young S."/>
            <person name="Zeng Q."/>
            <person name="Koehrsen M."/>
            <person name="Alvarado L."/>
            <person name="Berlin A."/>
            <person name="Chapman S.B."/>
            <person name="Chen Z."/>
            <person name="Freedman E."/>
            <person name="Gellesch M."/>
            <person name="Goldberg J."/>
            <person name="Griggs A."/>
            <person name="Gujja S."/>
            <person name="Heilman E.R."/>
            <person name="Heiman D."/>
            <person name="Hepburn T."/>
            <person name="Howarth C."/>
            <person name="Jen D."/>
            <person name="Larson L."/>
            <person name="Lewis B."/>
            <person name="Mehta T."/>
            <person name="Park D."/>
            <person name="Pearson M."/>
            <person name="Roberts A."/>
            <person name="Saif S."/>
            <person name="Shea T."/>
            <person name="Shenoy N."/>
            <person name="Sisk P."/>
            <person name="Stolte C."/>
            <person name="Sykes S."/>
            <person name="Walk T."/>
            <person name="White J."/>
            <person name="Yandava C."/>
            <person name="Haas B."/>
            <person name="Henn M.R."/>
            <person name="Nusbaum C."/>
            <person name="Birren B."/>
        </authorList>
    </citation>
    <scope>NUCLEOTIDE SEQUENCE [LARGE SCALE GENOMIC DNA]</scope>
    <source>
        <strain evidence="2">NA</strain>
    </source>
</reference>
<gene>
    <name evidence="1" type="ORF">WUBG_13536</name>
</gene>
<dbReference type="AlphaFoldDB" id="J9AMT0"/>
<protein>
    <submittedName>
        <fullName evidence="1">Uncharacterized protein</fullName>
    </submittedName>
</protein>
<evidence type="ECO:0000313" key="1">
    <source>
        <dbReference type="EMBL" id="EJW75555.1"/>
    </source>
</evidence>
<dbReference type="Proteomes" id="UP000004810">
    <property type="component" value="Unassembled WGS sequence"/>
</dbReference>
<dbReference type="EMBL" id="ADBV01010387">
    <property type="protein sequence ID" value="EJW75555.1"/>
    <property type="molecule type" value="Genomic_DNA"/>
</dbReference>
<name>J9AMT0_WUCBA</name>
<accession>J9AMT0</accession>
<organism evidence="1 2">
    <name type="scientific">Wuchereria bancrofti</name>
    <dbReference type="NCBI Taxonomy" id="6293"/>
    <lineage>
        <taxon>Eukaryota</taxon>
        <taxon>Metazoa</taxon>
        <taxon>Ecdysozoa</taxon>
        <taxon>Nematoda</taxon>
        <taxon>Chromadorea</taxon>
        <taxon>Rhabditida</taxon>
        <taxon>Spirurina</taxon>
        <taxon>Spiruromorpha</taxon>
        <taxon>Filarioidea</taxon>
        <taxon>Onchocercidae</taxon>
        <taxon>Wuchereria</taxon>
    </lineage>
</organism>
<sequence>MRSGSKSLVAAPPDGRALWLRHDGSSINLMASTCFIPAGLALPVGDCFEVRILRVDRAAKCLYVKPLYSDDQYELSVSLSGAAVDDTEDSLRPAVSQPLSMSTVYMVRTEKGYQRAVLLKREKTMTFSVCFKIASLLR</sequence>
<proteinExistence type="predicted"/>